<dbReference type="Proteomes" id="UP000566597">
    <property type="component" value="Unassembled WGS sequence"/>
</dbReference>
<dbReference type="EMBL" id="DAAEQL010000010">
    <property type="protein sequence ID" value="HAA8491616.1"/>
    <property type="molecule type" value="Genomic_DNA"/>
</dbReference>
<reference evidence="2 6" key="3">
    <citation type="submission" date="2018-06" db="EMBL/GenBank/DDBJ databases">
        <authorList>
            <consortium name="GenomeTrakr: Next Generation Sequencing Network for Food Pathogen Tracability"/>
        </authorList>
    </citation>
    <scope>NUCLEOTIDE SEQUENCE [LARGE SCALE GENOMIC DNA]</scope>
    <source>
        <strain evidence="2 6">FLAG-54356</strain>
    </source>
</reference>
<organism evidence="1">
    <name type="scientific">Listeria monocytogenes</name>
    <dbReference type="NCBI Taxonomy" id="1639"/>
    <lineage>
        <taxon>Bacteria</taxon>
        <taxon>Bacillati</taxon>
        <taxon>Bacillota</taxon>
        <taxon>Bacilli</taxon>
        <taxon>Bacillales</taxon>
        <taxon>Listeriaceae</taxon>
        <taxon>Listeria</taxon>
    </lineage>
</organism>
<dbReference type="Proteomes" id="UP000337746">
    <property type="component" value="Unassembled WGS sequence"/>
</dbReference>
<evidence type="ECO:0000313" key="2">
    <source>
        <dbReference type="EMBL" id="EAG2088438.1"/>
    </source>
</evidence>
<proteinExistence type="predicted"/>
<sequence length="179" mass="20626">MDYSELFDRLDSINRRVIHTMISSSNGVECSTKNLEDIIYLLEVLAEEPIIHNPDGYEIKRIDLDGKATLLQEVLHHVTDNIRTVLDYIKGTGLIDFLYLKQLVFLKDGLHTITLPINDLPKLKGDLNYLESIFLTAHTAEIDWSKLIDTIEEYQNILLVSEKMKNFDQILDTYIKVAC</sequence>
<dbReference type="RefSeq" id="WP_025370679.1">
    <property type="nucleotide sequence ID" value="NZ_BAAFVF010000014.1"/>
</dbReference>
<evidence type="ECO:0000313" key="4">
    <source>
        <dbReference type="EMBL" id="HAA8054364.1"/>
    </source>
</evidence>
<dbReference type="PATRIC" id="fig|1639.1340.peg.3040"/>
<evidence type="ECO:0000313" key="6">
    <source>
        <dbReference type="Proteomes" id="UP000337746"/>
    </source>
</evidence>
<reference evidence="4 8" key="2">
    <citation type="journal article" date="2018" name="Genome Biol.">
        <title>SKESA: strategic k-mer extension for scrupulous assemblies.</title>
        <authorList>
            <person name="Souvorov A."/>
            <person name="Agarwala R."/>
            <person name="Lipman D.J."/>
        </authorList>
    </citation>
    <scope>NUCLEOTIDE SEQUENCE [LARGE SCALE GENOMIC DNA]</scope>
    <source>
        <strain evidence="4">09CEB371LM</strain>
        <strain evidence="5">Sam_F526FDD3-C0F7-43DB-B204-E231FEF9C926</strain>
    </source>
</reference>
<dbReference type="EMBL" id="AABEVT010000010">
    <property type="protein sequence ID" value="EAH0253586.1"/>
    <property type="molecule type" value="Genomic_DNA"/>
</dbReference>
<geneLocation type="plasmid" evidence="1">
    <name>pLmA144</name>
</geneLocation>
<evidence type="ECO:0000313" key="3">
    <source>
        <dbReference type="EMBL" id="EAH0253586.1"/>
    </source>
</evidence>
<reference evidence="3 7" key="4">
    <citation type="submission" date="2019-04" db="EMBL/GenBank/DDBJ databases">
        <authorList>
            <person name="Ashton P.M."/>
            <person name="Dallman T."/>
            <person name="Nair S."/>
            <person name="De Pinna E."/>
            <person name="Peters T."/>
            <person name="Grant K."/>
        </authorList>
    </citation>
    <scope>NUCLEOTIDE SEQUENCE [LARGE SCALE GENOMIC DNA]</scope>
    <source>
        <strain evidence="3 7">406731</strain>
    </source>
</reference>
<accession>A0A142ECA0</accession>
<dbReference type="AlphaFoldDB" id="A0A142ECA0"/>
<evidence type="ECO:0000313" key="1">
    <source>
        <dbReference type="EMBL" id="AMQ45788.1"/>
    </source>
</evidence>
<dbReference type="EMBL" id="DAAEEB010000014">
    <property type="protein sequence ID" value="HAA8054364.1"/>
    <property type="molecule type" value="Genomic_DNA"/>
</dbReference>
<protein>
    <submittedName>
        <fullName evidence="1">Uncharacterized protein</fullName>
    </submittedName>
</protein>
<dbReference type="EMBL" id="AABAWE010000009">
    <property type="protein sequence ID" value="EAG2088438.1"/>
    <property type="molecule type" value="Genomic_DNA"/>
</dbReference>
<dbReference type="Proteomes" id="UP000840567">
    <property type="component" value="Unassembled WGS sequence"/>
</dbReference>
<keyword evidence="1" id="KW-0614">Plasmid</keyword>
<name>A0A142ECA0_LISMN</name>
<gene>
    <name evidence="2" type="ORF">BCZ21_14310</name>
    <name evidence="3" type="ORF">D4U23_14430</name>
    <name evidence="4" type="ORF">GHH22_14565</name>
    <name evidence="5" type="ORF">GHO09_13980</name>
    <name evidence="1" type="ORF">pA144_0043</name>
</gene>
<dbReference type="Proteomes" id="UP000840039">
    <property type="component" value="Unassembled WGS sequence"/>
</dbReference>
<evidence type="ECO:0000313" key="8">
    <source>
        <dbReference type="Proteomes" id="UP000840567"/>
    </source>
</evidence>
<evidence type="ECO:0000313" key="7">
    <source>
        <dbReference type="Proteomes" id="UP000566597"/>
    </source>
</evidence>
<reference evidence="1" key="1">
    <citation type="submission" date="2016-01" db="EMBL/GenBank/DDBJ databases">
        <title>Whole Genome Sequence of Listeria monocytogenes Serovar 1/2a Strain IZSAM_Lm_15_17439_A144 responsible of a human outbreak in 2008.</title>
        <authorList>
            <person name="Orsini M."/>
            <person name="Ordinelli A."/>
            <person name="Cornacchia A."/>
            <person name="Acciari V."/>
            <person name="Centorame P."/>
            <person name="Torresi M."/>
            <person name="Pompei A."/>
            <person name="Camma C."/>
            <person name="Gattuso A."/>
            <person name="Gianfranceschi M."/>
            <person name="Pomilio F."/>
        </authorList>
    </citation>
    <scope>NUCLEOTIDE SEQUENCE</scope>
    <source>
        <strain evidence="1">IZSAM_Lm_15_17439_A144</strain>
        <plasmid evidence="1">pLmA144</plasmid>
    </source>
</reference>
<evidence type="ECO:0000313" key="5">
    <source>
        <dbReference type="EMBL" id="HAA8491616.1"/>
    </source>
</evidence>
<dbReference type="EMBL" id="KU513859">
    <property type="protein sequence ID" value="AMQ45788.1"/>
    <property type="molecule type" value="Genomic_DNA"/>
</dbReference>
<reference evidence="4" key="5">
    <citation type="submission" date="2019-10" db="EMBL/GenBank/DDBJ databases">
        <authorList>
            <consortium name="NCBI Pathogen Detection Project"/>
        </authorList>
    </citation>
    <scope>NUCLEOTIDE SEQUENCE</scope>
    <source>
        <strain evidence="4">09CEB371LM</strain>
        <strain evidence="5">Sam_F526FDD3-C0F7-43DB-B204-E231FEF9C926</strain>
    </source>
</reference>